<sequence length="230" mass="25948">MQKPVFGRRGLSLHSLALVLLSGSLLLGAADAGAAWSLDPVLRKAEKRYGRSGPAKDRLQAWQDLLQSGRQLTERQQLEAVNRQINQQVRFTDDRALWQRSDYWATPVETLAKGAGDCEDFALAKYFTLLQLGVAPDKLRITYVRALKLRQAHMVVSYYETPDAEPLVLDNLVDDILPLSRRDDLAVRYAFDAQGLYSMKGDAPRRIGDTAELPFWRGLLARMEREGFSL</sequence>
<dbReference type="Gene3D" id="3.10.620.30">
    <property type="match status" value="1"/>
</dbReference>
<dbReference type="InterPro" id="IPR010319">
    <property type="entry name" value="Transglutaminase-like_Cys_pept"/>
</dbReference>
<name>S6BLF9_METRE</name>
<evidence type="ECO:0000313" key="3">
    <source>
        <dbReference type="Proteomes" id="UP000015503"/>
    </source>
</evidence>
<dbReference type="RefSeq" id="WP_016494227.1">
    <property type="nucleotide sequence ID" value="NC_021499.1"/>
</dbReference>
<dbReference type="PATRIC" id="fig|1245471.3.peg.4412"/>
<dbReference type="InterPro" id="IPR038765">
    <property type="entry name" value="Papain-like_cys_pep_sf"/>
</dbReference>
<dbReference type="HOGENOM" id="CLU_085651_0_0_6"/>
<keyword evidence="3" id="KW-1185">Reference proteome</keyword>
<protein>
    <recommendedName>
        <fullName evidence="4">Periplasmic protein</fullName>
    </recommendedName>
</protein>
<dbReference type="Pfam" id="PF06035">
    <property type="entry name" value="Peptidase_C93"/>
    <property type="match status" value="1"/>
</dbReference>
<evidence type="ECO:0000313" key="2">
    <source>
        <dbReference type="EMBL" id="BAN50094.1"/>
    </source>
</evidence>
<dbReference type="STRING" id="1245471.PCA10_43620"/>
<dbReference type="KEGG" id="pre:PCA10_43620"/>
<keyword evidence="1" id="KW-0732">Signal</keyword>
<feature type="chain" id="PRO_5004536465" description="Periplasmic protein" evidence="1">
    <location>
        <begin position="30"/>
        <end position="230"/>
    </location>
</feature>
<dbReference type="EMBL" id="AP013068">
    <property type="protein sequence ID" value="BAN50094.1"/>
    <property type="molecule type" value="Genomic_DNA"/>
</dbReference>
<evidence type="ECO:0000256" key="1">
    <source>
        <dbReference type="SAM" id="SignalP"/>
    </source>
</evidence>
<accession>S6BLF9</accession>
<organism evidence="2 3">
    <name type="scientific">Metapseudomonas resinovorans NBRC 106553</name>
    <dbReference type="NCBI Taxonomy" id="1245471"/>
    <lineage>
        <taxon>Bacteria</taxon>
        <taxon>Pseudomonadati</taxon>
        <taxon>Pseudomonadota</taxon>
        <taxon>Gammaproteobacteria</taxon>
        <taxon>Pseudomonadales</taxon>
        <taxon>Pseudomonadaceae</taxon>
        <taxon>Metapseudomonas</taxon>
    </lineage>
</organism>
<dbReference type="PANTHER" id="PTHR39327:SF1">
    <property type="entry name" value="BLR5470 PROTEIN"/>
    <property type="match status" value="1"/>
</dbReference>
<dbReference type="AlphaFoldDB" id="S6BLF9"/>
<dbReference type="eggNOG" id="COG3672">
    <property type="taxonomic scope" value="Bacteria"/>
</dbReference>
<reference evidence="2 3" key="1">
    <citation type="journal article" date="2013" name="Genome Announc.">
        <title>Complete Genome Sequence of the Carbazole Degrader Pseudomonas resinovorans Strain CA10 (NBRC 106553).</title>
        <authorList>
            <person name="Shintani M."/>
            <person name="Hosoyama A."/>
            <person name="Ohji S."/>
            <person name="Tsuchikane K."/>
            <person name="Takarada H."/>
            <person name="Yamazoe A."/>
            <person name="Fujita N."/>
            <person name="Nojiri H."/>
        </authorList>
    </citation>
    <scope>NUCLEOTIDE SEQUENCE [LARGE SCALE GENOMIC DNA]</scope>
    <source>
        <strain evidence="2 3">NBRC 106553</strain>
    </source>
</reference>
<dbReference type="OrthoDB" id="5401788at2"/>
<proteinExistence type="predicted"/>
<gene>
    <name evidence="2" type="ORF">PCA10_43620</name>
</gene>
<feature type="signal peptide" evidence="1">
    <location>
        <begin position="1"/>
        <end position="29"/>
    </location>
</feature>
<dbReference type="SUPFAM" id="SSF54001">
    <property type="entry name" value="Cysteine proteinases"/>
    <property type="match status" value="1"/>
</dbReference>
<dbReference type="PANTHER" id="PTHR39327">
    <property type="match status" value="1"/>
</dbReference>
<evidence type="ECO:0008006" key="4">
    <source>
        <dbReference type="Google" id="ProtNLM"/>
    </source>
</evidence>
<dbReference type="Proteomes" id="UP000015503">
    <property type="component" value="Chromosome"/>
</dbReference>